<protein>
    <submittedName>
        <fullName evidence="2">Uncharacterized protein</fullName>
    </submittedName>
</protein>
<sequence length="138" mass="15275">MPGHLHPMLVRKYHEISRLRHSFLEKGDPKKSWGRGWGRARGDKEGDEDDEGNKKRPDVEDYQGGIAGGAMAAGGQWCDLAIGEAGGVYARHHAAGRREASHMRAANRSGQEQSIHGAGADAGRPSWWCHPRRLLMTW</sequence>
<evidence type="ECO:0000313" key="3">
    <source>
        <dbReference type="Proteomes" id="UP000317257"/>
    </source>
</evidence>
<gene>
    <name evidence="2" type="ORF">ED733_006084</name>
</gene>
<name>A0A5C6GM75_METRR</name>
<reference evidence="3" key="1">
    <citation type="submission" date="2018-12" db="EMBL/GenBank/DDBJ databases">
        <title>The complete genome of Metarhizium rileyi, a key fungal pathogen of Lepidoptera.</title>
        <authorList>
            <person name="Binneck E."/>
            <person name="Lastra C.C.L."/>
            <person name="Sosa-Gomez D.R."/>
        </authorList>
    </citation>
    <scope>NUCLEOTIDE SEQUENCE [LARGE SCALE GENOMIC DNA]</scope>
    <source>
        <strain evidence="3">Cep018-CH2</strain>
    </source>
</reference>
<comment type="caution">
    <text evidence="2">The sequence shown here is derived from an EMBL/GenBank/DDBJ whole genome shotgun (WGS) entry which is preliminary data.</text>
</comment>
<dbReference type="AlphaFoldDB" id="A0A5C6GM75"/>
<proteinExistence type="predicted"/>
<evidence type="ECO:0000256" key="1">
    <source>
        <dbReference type="SAM" id="MobiDB-lite"/>
    </source>
</evidence>
<evidence type="ECO:0000313" key="2">
    <source>
        <dbReference type="EMBL" id="TWU77386.1"/>
    </source>
</evidence>
<dbReference type="EMBL" id="SBHS01000003">
    <property type="protein sequence ID" value="TWU77386.1"/>
    <property type="molecule type" value="Genomic_DNA"/>
</dbReference>
<organism evidence="2 3">
    <name type="scientific">Metarhizium rileyi (strain RCEF 4871)</name>
    <name type="common">Nomuraea rileyi</name>
    <dbReference type="NCBI Taxonomy" id="1649241"/>
    <lineage>
        <taxon>Eukaryota</taxon>
        <taxon>Fungi</taxon>
        <taxon>Dikarya</taxon>
        <taxon>Ascomycota</taxon>
        <taxon>Pezizomycotina</taxon>
        <taxon>Sordariomycetes</taxon>
        <taxon>Hypocreomycetidae</taxon>
        <taxon>Hypocreales</taxon>
        <taxon>Clavicipitaceae</taxon>
        <taxon>Metarhizium</taxon>
    </lineage>
</organism>
<feature type="region of interest" description="Disordered" evidence="1">
    <location>
        <begin position="26"/>
        <end position="66"/>
    </location>
</feature>
<dbReference type="Proteomes" id="UP000317257">
    <property type="component" value="Unassembled WGS sequence"/>
</dbReference>
<accession>A0A5C6GM75</accession>